<evidence type="ECO:0000313" key="2">
    <source>
        <dbReference type="EMBL" id="MBU8873209.1"/>
    </source>
</evidence>
<evidence type="ECO:0000256" key="1">
    <source>
        <dbReference type="SAM" id="Phobius"/>
    </source>
</evidence>
<reference evidence="2 3" key="1">
    <citation type="submission" date="2021-06" db="EMBL/GenBank/DDBJ databases">
        <authorList>
            <person name="Lee D.H."/>
        </authorList>
    </citation>
    <scope>NUCLEOTIDE SEQUENCE [LARGE SCALE GENOMIC DNA]</scope>
    <source>
        <strain evidence="2 3">MMS21-HV4-11</strain>
    </source>
</reference>
<name>A0ABS6IF29_9HYPH</name>
<organism evidence="2 3">
    <name type="scientific">Reyranella humidisoli</name>
    <dbReference type="NCBI Taxonomy" id="2849149"/>
    <lineage>
        <taxon>Bacteria</taxon>
        <taxon>Pseudomonadati</taxon>
        <taxon>Pseudomonadota</taxon>
        <taxon>Alphaproteobacteria</taxon>
        <taxon>Hyphomicrobiales</taxon>
        <taxon>Reyranellaceae</taxon>
        <taxon>Reyranella</taxon>
    </lineage>
</organism>
<keyword evidence="1" id="KW-1133">Transmembrane helix</keyword>
<dbReference type="EMBL" id="JAHOPB010000001">
    <property type="protein sequence ID" value="MBU8873209.1"/>
    <property type="molecule type" value="Genomic_DNA"/>
</dbReference>
<dbReference type="Proteomes" id="UP000727907">
    <property type="component" value="Unassembled WGS sequence"/>
</dbReference>
<gene>
    <name evidence="2" type="ORF">KQ910_05510</name>
</gene>
<accession>A0ABS6IF29</accession>
<comment type="caution">
    <text evidence="2">The sequence shown here is derived from an EMBL/GenBank/DDBJ whole genome shotgun (WGS) entry which is preliminary data.</text>
</comment>
<feature type="transmembrane region" description="Helical" evidence="1">
    <location>
        <begin position="128"/>
        <end position="155"/>
    </location>
</feature>
<sequence length="163" mass="18099">MIRSLMVVLTSRFTIGLLSLLICVPMTITLFEVSRALWVKPDLKEEMEIVTGIGIIMIGWGVLLEERRTLREIFGLLDGPDEVWQATIDHACHNYGVGQLSIGLMAEICIELIKIPNTIIYTGEVDDYLVAAGLFCVGVGALLLVRHVLVMFFFLPRSVAAVH</sequence>
<protein>
    <submittedName>
        <fullName evidence="2">Uncharacterized protein</fullName>
    </submittedName>
</protein>
<keyword evidence="1" id="KW-0472">Membrane</keyword>
<keyword evidence="1" id="KW-0812">Transmembrane</keyword>
<evidence type="ECO:0000313" key="3">
    <source>
        <dbReference type="Proteomes" id="UP000727907"/>
    </source>
</evidence>
<dbReference type="RefSeq" id="WP_216957467.1">
    <property type="nucleotide sequence ID" value="NZ_JAHOPB010000001.1"/>
</dbReference>
<proteinExistence type="predicted"/>
<keyword evidence="3" id="KW-1185">Reference proteome</keyword>
<feature type="transmembrane region" description="Helical" evidence="1">
    <location>
        <begin position="47"/>
        <end position="64"/>
    </location>
</feature>